<feature type="compositionally biased region" description="Basic residues" evidence="1">
    <location>
        <begin position="116"/>
        <end position="128"/>
    </location>
</feature>
<evidence type="ECO:0000313" key="2">
    <source>
        <dbReference type="EMBL" id="CAD8103120.1"/>
    </source>
</evidence>
<comment type="caution">
    <text evidence="2">The sequence shown here is derived from an EMBL/GenBank/DDBJ whole genome shotgun (WGS) entry which is preliminary data.</text>
</comment>
<accession>A0A8S1PJ54</accession>
<protein>
    <submittedName>
        <fullName evidence="2">Uncharacterized protein</fullName>
    </submittedName>
</protein>
<sequence length="141" mass="16213">MGCSINHIQINESKSNSDISQDLQEVEISILSIHEGIQCLKINIEHQKQNYPDDIIKNEIQEQIQLNWSSQESGVQSDSPSKKSCLKQLSGSSLSLSKYATQKKVQFSVIQSKFSQQKKQKKRKRRPINRPEKQINLDDIF</sequence>
<evidence type="ECO:0000313" key="3">
    <source>
        <dbReference type="Proteomes" id="UP000688137"/>
    </source>
</evidence>
<dbReference type="EMBL" id="CAJJDM010000123">
    <property type="protein sequence ID" value="CAD8103120.1"/>
    <property type="molecule type" value="Genomic_DNA"/>
</dbReference>
<name>A0A8S1PJ54_PARPR</name>
<reference evidence="2" key="1">
    <citation type="submission" date="2021-01" db="EMBL/GenBank/DDBJ databases">
        <authorList>
            <consortium name="Genoscope - CEA"/>
            <person name="William W."/>
        </authorList>
    </citation>
    <scope>NUCLEOTIDE SEQUENCE</scope>
</reference>
<dbReference type="AlphaFoldDB" id="A0A8S1PJ54"/>
<proteinExistence type="predicted"/>
<organism evidence="2 3">
    <name type="scientific">Paramecium primaurelia</name>
    <dbReference type="NCBI Taxonomy" id="5886"/>
    <lineage>
        <taxon>Eukaryota</taxon>
        <taxon>Sar</taxon>
        <taxon>Alveolata</taxon>
        <taxon>Ciliophora</taxon>
        <taxon>Intramacronucleata</taxon>
        <taxon>Oligohymenophorea</taxon>
        <taxon>Peniculida</taxon>
        <taxon>Parameciidae</taxon>
        <taxon>Paramecium</taxon>
    </lineage>
</organism>
<feature type="region of interest" description="Disordered" evidence="1">
    <location>
        <begin position="112"/>
        <end position="141"/>
    </location>
</feature>
<feature type="compositionally biased region" description="Basic and acidic residues" evidence="1">
    <location>
        <begin position="129"/>
        <end position="141"/>
    </location>
</feature>
<dbReference type="Proteomes" id="UP000688137">
    <property type="component" value="Unassembled WGS sequence"/>
</dbReference>
<keyword evidence="3" id="KW-1185">Reference proteome</keyword>
<gene>
    <name evidence="2" type="ORF">PPRIM_AZ9-3.1.T1200044</name>
</gene>
<evidence type="ECO:0000256" key="1">
    <source>
        <dbReference type="SAM" id="MobiDB-lite"/>
    </source>
</evidence>